<gene>
    <name evidence="2" type="ORF">E3N88_23777</name>
</gene>
<protein>
    <recommendedName>
        <fullName evidence="4">FAR1 domain-containing protein</fullName>
    </recommendedName>
</protein>
<organism evidence="2 3">
    <name type="scientific">Mikania micrantha</name>
    <name type="common">bitter vine</name>
    <dbReference type="NCBI Taxonomy" id="192012"/>
    <lineage>
        <taxon>Eukaryota</taxon>
        <taxon>Viridiplantae</taxon>
        <taxon>Streptophyta</taxon>
        <taxon>Embryophyta</taxon>
        <taxon>Tracheophyta</taxon>
        <taxon>Spermatophyta</taxon>
        <taxon>Magnoliopsida</taxon>
        <taxon>eudicotyledons</taxon>
        <taxon>Gunneridae</taxon>
        <taxon>Pentapetalae</taxon>
        <taxon>asterids</taxon>
        <taxon>campanulids</taxon>
        <taxon>Asterales</taxon>
        <taxon>Asteraceae</taxon>
        <taxon>Asteroideae</taxon>
        <taxon>Heliantheae alliance</taxon>
        <taxon>Eupatorieae</taxon>
        <taxon>Mikania</taxon>
    </lineage>
</organism>
<evidence type="ECO:0000256" key="1">
    <source>
        <dbReference type="SAM" id="MobiDB-lite"/>
    </source>
</evidence>
<dbReference type="EMBL" id="SZYD01000012">
    <property type="protein sequence ID" value="KAD4586176.1"/>
    <property type="molecule type" value="Genomic_DNA"/>
</dbReference>
<sequence>MEAGEKGKAHEEPNTVTMEAGDFDENQNISMEAGEHGLRLRGVDENGKKRTGSGLIKTLVFESPNGTRYWKPDVISDEKPTVGMVFQTWDDAYNFYNSYVELSGFSTRIGPSKKWNGDITHRYVMCSKAGKPKCQKFETIDLEK</sequence>
<keyword evidence="3" id="KW-1185">Reference proteome</keyword>
<dbReference type="Proteomes" id="UP000326396">
    <property type="component" value="Linkage Group LG2"/>
</dbReference>
<evidence type="ECO:0000313" key="3">
    <source>
        <dbReference type="Proteomes" id="UP000326396"/>
    </source>
</evidence>
<name>A0A5N6NE79_9ASTR</name>
<dbReference type="PANTHER" id="PTHR46328:SF27">
    <property type="entry name" value="OS12G0287500 PROTEIN"/>
    <property type="match status" value="1"/>
</dbReference>
<feature type="region of interest" description="Disordered" evidence="1">
    <location>
        <begin position="1"/>
        <end position="26"/>
    </location>
</feature>
<feature type="compositionally biased region" description="Basic and acidic residues" evidence="1">
    <location>
        <begin position="1"/>
        <end position="13"/>
    </location>
</feature>
<dbReference type="PANTHER" id="PTHR46328">
    <property type="entry name" value="FAR-RED IMPAIRED RESPONSIVE (FAR1) FAMILY PROTEIN-RELATED"/>
    <property type="match status" value="1"/>
</dbReference>
<accession>A0A5N6NE79</accession>
<evidence type="ECO:0000313" key="2">
    <source>
        <dbReference type="EMBL" id="KAD4586176.1"/>
    </source>
</evidence>
<evidence type="ECO:0008006" key="4">
    <source>
        <dbReference type="Google" id="ProtNLM"/>
    </source>
</evidence>
<dbReference type="AlphaFoldDB" id="A0A5N6NE79"/>
<reference evidence="2 3" key="1">
    <citation type="submission" date="2019-05" db="EMBL/GenBank/DDBJ databases">
        <title>Mikania micrantha, genome provides insights into the molecular mechanism of rapid growth.</title>
        <authorList>
            <person name="Liu B."/>
        </authorList>
    </citation>
    <scope>NUCLEOTIDE SEQUENCE [LARGE SCALE GENOMIC DNA]</scope>
    <source>
        <strain evidence="2">NLD-2019</strain>
        <tissue evidence="2">Leaf</tissue>
    </source>
</reference>
<dbReference type="OrthoDB" id="1894539at2759"/>
<comment type="caution">
    <text evidence="2">The sequence shown here is derived from an EMBL/GenBank/DDBJ whole genome shotgun (WGS) entry which is preliminary data.</text>
</comment>
<proteinExistence type="predicted"/>